<dbReference type="EMBL" id="BPLR01017344">
    <property type="protein sequence ID" value="GIY90729.1"/>
    <property type="molecule type" value="Genomic_DNA"/>
</dbReference>
<dbReference type="AlphaFoldDB" id="A0AAV4X827"/>
<dbReference type="Proteomes" id="UP001054945">
    <property type="component" value="Unassembled WGS sequence"/>
</dbReference>
<name>A0AAV4X827_CAEEX</name>
<gene>
    <name evidence="1" type="primary">AVEN_42271_1</name>
    <name evidence="1" type="ORF">CEXT_349421</name>
</gene>
<organism evidence="1 2">
    <name type="scientific">Caerostris extrusa</name>
    <name type="common">Bark spider</name>
    <name type="synonym">Caerostris bankana</name>
    <dbReference type="NCBI Taxonomy" id="172846"/>
    <lineage>
        <taxon>Eukaryota</taxon>
        <taxon>Metazoa</taxon>
        <taxon>Ecdysozoa</taxon>
        <taxon>Arthropoda</taxon>
        <taxon>Chelicerata</taxon>
        <taxon>Arachnida</taxon>
        <taxon>Araneae</taxon>
        <taxon>Araneomorphae</taxon>
        <taxon>Entelegynae</taxon>
        <taxon>Araneoidea</taxon>
        <taxon>Araneidae</taxon>
        <taxon>Caerostris</taxon>
    </lineage>
</organism>
<protein>
    <submittedName>
        <fullName evidence="1">MACPF domain-containing protein</fullName>
    </submittedName>
</protein>
<evidence type="ECO:0000313" key="1">
    <source>
        <dbReference type="EMBL" id="GIY90729.1"/>
    </source>
</evidence>
<sequence>MSNVLLYAIPALLGRAYNMKNDTIGPDLFKIEDTKNAKVIHRYMTNSEYKIVSQLSEASDFLDVDGKMAIKLKIGATKVEGEGSYLKVTSSLRHKVDILVKVVYETVTETIPASIEPRKDWEESLKGTDSTHYVRSITYGGTLLGIVRFNAETDADKAVIKALCEAEMSSKSGSFEVALWVS</sequence>
<keyword evidence="2" id="KW-1185">Reference proteome</keyword>
<proteinExistence type="predicted"/>
<reference evidence="1 2" key="1">
    <citation type="submission" date="2021-06" db="EMBL/GenBank/DDBJ databases">
        <title>Caerostris extrusa draft genome.</title>
        <authorList>
            <person name="Kono N."/>
            <person name="Arakawa K."/>
        </authorList>
    </citation>
    <scope>NUCLEOTIDE SEQUENCE [LARGE SCALE GENOMIC DNA]</scope>
</reference>
<accession>A0AAV4X827</accession>
<comment type="caution">
    <text evidence="1">The sequence shown here is derived from an EMBL/GenBank/DDBJ whole genome shotgun (WGS) entry which is preliminary data.</text>
</comment>
<evidence type="ECO:0000313" key="2">
    <source>
        <dbReference type="Proteomes" id="UP001054945"/>
    </source>
</evidence>